<protein>
    <recommendedName>
        <fullName evidence="3">Phage tail protein</fullName>
    </recommendedName>
</protein>
<keyword evidence="2" id="KW-1185">Reference proteome</keyword>
<sequence>MADSSDNQKRVMIALTFVHCRDTEDITGADEFYVAGGAGTGLLSDSKSKAILTEPFDINSPEKRILSGKEYVIFDDNVHVDDFVEIGLEFRDADFSEKDFDAKYVALVSALTAAIGTAVGSLATPAVGAVAGAILAATPPALVKVLATIDKDDTLGTVQKRVNVADYRDGRHAFTWKFSNKNPNITEEAENSAWSDWDYEVGYVIDVGPASAT</sequence>
<dbReference type="EMBL" id="JBJDQH010000002">
    <property type="protein sequence ID" value="MFK4264467.1"/>
    <property type="molecule type" value="Genomic_DNA"/>
</dbReference>
<gene>
    <name evidence="1" type="ORF">ACI2L5_05945</name>
</gene>
<evidence type="ECO:0008006" key="3">
    <source>
        <dbReference type="Google" id="ProtNLM"/>
    </source>
</evidence>
<evidence type="ECO:0000313" key="2">
    <source>
        <dbReference type="Proteomes" id="UP001620295"/>
    </source>
</evidence>
<proteinExistence type="predicted"/>
<comment type="caution">
    <text evidence="1">The sequence shown here is derived from an EMBL/GenBank/DDBJ whole genome shotgun (WGS) entry which is preliminary data.</text>
</comment>
<dbReference type="RefSeq" id="WP_358632761.1">
    <property type="nucleotide sequence ID" value="NZ_JBFAEV010000004.1"/>
</dbReference>
<name>A0ABW8LEV8_9ACTN</name>
<evidence type="ECO:0000313" key="1">
    <source>
        <dbReference type="EMBL" id="MFK4264467.1"/>
    </source>
</evidence>
<accession>A0ABW8LEV8</accession>
<organism evidence="1 2">
    <name type="scientific">Streptomyces milbemycinicus</name>
    <dbReference type="NCBI Taxonomy" id="476552"/>
    <lineage>
        <taxon>Bacteria</taxon>
        <taxon>Bacillati</taxon>
        <taxon>Actinomycetota</taxon>
        <taxon>Actinomycetes</taxon>
        <taxon>Kitasatosporales</taxon>
        <taxon>Streptomycetaceae</taxon>
        <taxon>Streptomyces</taxon>
    </lineage>
</organism>
<dbReference type="Proteomes" id="UP001620295">
    <property type="component" value="Unassembled WGS sequence"/>
</dbReference>
<reference evidence="1 2" key="1">
    <citation type="submission" date="2024-11" db="EMBL/GenBank/DDBJ databases">
        <title>The Natural Products Discovery Center: Release of the First 8490 Sequenced Strains for Exploring Actinobacteria Biosynthetic Diversity.</title>
        <authorList>
            <person name="Kalkreuter E."/>
            <person name="Kautsar S.A."/>
            <person name="Yang D."/>
            <person name="Bader C.D."/>
            <person name="Teijaro C.N."/>
            <person name="Fluegel L."/>
            <person name="Davis C.M."/>
            <person name="Simpson J.R."/>
            <person name="Lauterbach L."/>
            <person name="Steele A.D."/>
            <person name="Gui C."/>
            <person name="Meng S."/>
            <person name="Li G."/>
            <person name="Viehrig K."/>
            <person name="Ye F."/>
            <person name="Su P."/>
            <person name="Kiefer A.F."/>
            <person name="Nichols A."/>
            <person name="Cepeda A.J."/>
            <person name="Yan W."/>
            <person name="Fan B."/>
            <person name="Jiang Y."/>
            <person name="Adhikari A."/>
            <person name="Zheng C.-J."/>
            <person name="Schuster L."/>
            <person name="Cowan T.M."/>
            <person name="Smanski M.J."/>
            <person name="Chevrette M.G."/>
            <person name="De Carvalho L.P.S."/>
            <person name="Shen B."/>
        </authorList>
    </citation>
    <scope>NUCLEOTIDE SEQUENCE [LARGE SCALE GENOMIC DNA]</scope>
    <source>
        <strain evidence="1 2">NPDC020863</strain>
    </source>
</reference>